<proteinExistence type="inferred from homology"/>
<reference evidence="6 7" key="1">
    <citation type="submission" date="2019-01" db="EMBL/GenBank/DDBJ databases">
        <title>Senegalimassilia sp. nov. KGMB04484 isolated human feces.</title>
        <authorList>
            <person name="Han K.-I."/>
            <person name="Kim J.-S."/>
            <person name="Lee K.C."/>
            <person name="Suh M.K."/>
            <person name="Eom M.K."/>
            <person name="Lee J.H."/>
            <person name="Park S.-H."/>
            <person name="Kang S.W."/>
            <person name="Park J.-E."/>
            <person name="Oh B.S."/>
            <person name="Yu S.Y."/>
            <person name="Choi S.-H."/>
            <person name="Lee D.H."/>
            <person name="Yoon H."/>
            <person name="Kim B.-Y."/>
            <person name="Lee J.H."/>
            <person name="Lee J.-S."/>
        </authorList>
    </citation>
    <scope>NUCLEOTIDE SEQUENCE [LARGE SCALE GENOMIC DNA]</scope>
    <source>
        <strain evidence="6 7">KGMB04484</strain>
    </source>
</reference>
<evidence type="ECO:0000313" key="7">
    <source>
        <dbReference type="Proteomes" id="UP000293345"/>
    </source>
</evidence>
<dbReference type="GO" id="GO:0030170">
    <property type="term" value="F:pyridoxal phosphate binding"/>
    <property type="evidence" value="ECO:0007669"/>
    <property type="project" value="InterPro"/>
</dbReference>
<protein>
    <submittedName>
        <fullName evidence="6">PLP-dependent transferase</fullName>
    </submittedName>
</protein>
<evidence type="ECO:0000256" key="1">
    <source>
        <dbReference type="ARBA" id="ARBA00001933"/>
    </source>
</evidence>
<dbReference type="OrthoDB" id="9780685at2"/>
<comment type="caution">
    <text evidence="6">The sequence shown here is derived from an EMBL/GenBank/DDBJ whole genome shotgun (WGS) entry which is preliminary data.</text>
</comment>
<dbReference type="PROSITE" id="PS00868">
    <property type="entry name" value="CYS_MET_METAB_PP"/>
    <property type="match status" value="1"/>
</dbReference>
<dbReference type="PIRSF" id="PIRSF001434">
    <property type="entry name" value="CGS"/>
    <property type="match status" value="1"/>
</dbReference>
<dbReference type="GO" id="GO:0016846">
    <property type="term" value="F:carbon-sulfur lyase activity"/>
    <property type="evidence" value="ECO:0007669"/>
    <property type="project" value="TreeGrafter"/>
</dbReference>
<keyword evidence="7" id="KW-1185">Reference proteome</keyword>
<dbReference type="GO" id="GO:0009086">
    <property type="term" value="P:methionine biosynthetic process"/>
    <property type="evidence" value="ECO:0007669"/>
    <property type="project" value="UniProtKB-ARBA"/>
</dbReference>
<dbReference type="Gene3D" id="3.90.1150.10">
    <property type="entry name" value="Aspartate Aminotransferase, domain 1"/>
    <property type="match status" value="1"/>
</dbReference>
<evidence type="ECO:0000256" key="5">
    <source>
        <dbReference type="RuleBase" id="RU362118"/>
    </source>
</evidence>
<dbReference type="InterPro" id="IPR000277">
    <property type="entry name" value="Cys/Met-Metab_PyrdxlP-dep_enz"/>
</dbReference>
<dbReference type="InterPro" id="IPR015422">
    <property type="entry name" value="PyrdxlP-dep_Trfase_small"/>
</dbReference>
<accession>A0A4Q2K5Y4</accession>
<dbReference type="FunFam" id="3.40.640.10:FF:000009">
    <property type="entry name" value="Cystathionine gamma-synthase homolog"/>
    <property type="match status" value="1"/>
</dbReference>
<dbReference type="AlphaFoldDB" id="A0A4Q2K5Y4"/>
<dbReference type="Gene3D" id="3.40.640.10">
    <property type="entry name" value="Type I PLP-dependent aspartate aminotransferase-like (Major domain)"/>
    <property type="match status" value="1"/>
</dbReference>
<comment type="similarity">
    <text evidence="2 5">Belongs to the trans-sulfuration enzymes family.</text>
</comment>
<dbReference type="PANTHER" id="PTHR11808">
    <property type="entry name" value="TRANS-SULFURATION ENZYME FAMILY MEMBER"/>
    <property type="match status" value="1"/>
</dbReference>
<dbReference type="GO" id="GO:0016740">
    <property type="term" value="F:transferase activity"/>
    <property type="evidence" value="ECO:0007669"/>
    <property type="project" value="UniProtKB-KW"/>
</dbReference>
<feature type="modified residue" description="N6-(pyridoxal phosphate)lysine" evidence="4">
    <location>
        <position position="213"/>
    </location>
</feature>
<dbReference type="GO" id="GO:0005737">
    <property type="term" value="C:cytoplasm"/>
    <property type="evidence" value="ECO:0007669"/>
    <property type="project" value="TreeGrafter"/>
</dbReference>
<dbReference type="EMBL" id="SDPW01000001">
    <property type="protein sequence ID" value="RXZ55104.1"/>
    <property type="molecule type" value="Genomic_DNA"/>
</dbReference>
<dbReference type="InterPro" id="IPR015424">
    <property type="entry name" value="PyrdxlP-dep_Trfase"/>
</dbReference>
<evidence type="ECO:0000313" key="6">
    <source>
        <dbReference type="EMBL" id="RXZ55104.1"/>
    </source>
</evidence>
<evidence type="ECO:0000256" key="4">
    <source>
        <dbReference type="PIRSR" id="PIRSR001434-2"/>
    </source>
</evidence>
<comment type="cofactor">
    <cofactor evidence="1 5">
        <name>pyridoxal 5'-phosphate</name>
        <dbReference type="ChEBI" id="CHEBI:597326"/>
    </cofactor>
</comment>
<keyword evidence="3 4" id="KW-0663">Pyridoxal phosphate</keyword>
<evidence type="ECO:0000256" key="2">
    <source>
        <dbReference type="ARBA" id="ARBA00009077"/>
    </source>
</evidence>
<dbReference type="Pfam" id="PF01053">
    <property type="entry name" value="Cys_Met_Meta_PP"/>
    <property type="match status" value="1"/>
</dbReference>
<name>A0A4Q2K5Y4_9ACTN</name>
<dbReference type="PANTHER" id="PTHR11808:SF90">
    <property type="entry name" value="CYSTATHIONINE GAMMA-SYNTHASE"/>
    <property type="match status" value="1"/>
</dbReference>
<sequence>MADEIDGLLGIDQQKHAGWHADSIAVRGYEGIDARTGSISYPLYQSATFAHPAWGQSTGYCYSRCGNPTRLELENTIALLEGGKKAMAFSSGMAAITTLLKLLRAGDHVLVSDDLYGGTYRLFSNIYTQYGLEFDYVDLTDPDVLAASFKPNTRLVFLETPTNPTMKVADVAAVGEAAHAHGAVFAVDNTFLTMYFQKPFELGGDVVIYSGTKYLCGHNDVLSGFLILRDNTLLEPLFNATMSEGNQLDPFDSWLMLRSLKTLGVRLRQQERNAKRIAEALKANPHVTDVFYVGDPDHQNYELSKRQTTGFGAMISFKTDTHERALAVLERTKLILFAESLGGTESLVTYPLVQTHGSIPKPMLDKLGIDDRLLRLSVGIEDIDDLLADLEQALA</sequence>
<organism evidence="6 7">
    <name type="scientific">Senegalimassilia faecalis</name>
    <dbReference type="NCBI Taxonomy" id="2509433"/>
    <lineage>
        <taxon>Bacteria</taxon>
        <taxon>Bacillati</taxon>
        <taxon>Actinomycetota</taxon>
        <taxon>Coriobacteriia</taxon>
        <taxon>Coriobacteriales</taxon>
        <taxon>Coriobacteriaceae</taxon>
        <taxon>Senegalimassilia</taxon>
    </lineage>
</organism>
<evidence type="ECO:0000256" key="3">
    <source>
        <dbReference type="ARBA" id="ARBA00022898"/>
    </source>
</evidence>
<dbReference type="GO" id="GO:0019346">
    <property type="term" value="P:transsulfuration"/>
    <property type="evidence" value="ECO:0007669"/>
    <property type="project" value="InterPro"/>
</dbReference>
<dbReference type="CDD" id="cd00614">
    <property type="entry name" value="CGS_like"/>
    <property type="match status" value="1"/>
</dbReference>
<dbReference type="FunFam" id="3.90.1150.10:FF:000033">
    <property type="entry name" value="Cystathionine gamma-synthase"/>
    <property type="match status" value="1"/>
</dbReference>
<dbReference type="SUPFAM" id="SSF53383">
    <property type="entry name" value="PLP-dependent transferases"/>
    <property type="match status" value="1"/>
</dbReference>
<dbReference type="InterPro" id="IPR015421">
    <property type="entry name" value="PyrdxlP-dep_Trfase_major"/>
</dbReference>
<gene>
    <name evidence="6" type="ORF">ET524_04540</name>
</gene>
<keyword evidence="6" id="KW-0808">Transferase</keyword>
<dbReference type="Proteomes" id="UP000293345">
    <property type="component" value="Unassembled WGS sequence"/>
</dbReference>
<dbReference type="InterPro" id="IPR054542">
    <property type="entry name" value="Cys_met_metab_PP"/>
</dbReference>